<gene>
    <name evidence="1" type="ORF">FB550_11475</name>
</gene>
<dbReference type="InterPro" id="IPR024255">
    <property type="entry name" value="GerPB"/>
</dbReference>
<evidence type="ECO:0000313" key="1">
    <source>
        <dbReference type="EMBL" id="TWD93638.1"/>
    </source>
</evidence>
<accession>A0A561CS20</accession>
<proteinExistence type="predicted"/>
<protein>
    <submittedName>
        <fullName evidence="1">Spore germination protein PB</fullName>
    </submittedName>
</protein>
<dbReference type="Proteomes" id="UP000319671">
    <property type="component" value="Unassembled WGS sequence"/>
</dbReference>
<dbReference type="AlphaFoldDB" id="A0A561CS20"/>
<dbReference type="RefSeq" id="WP_144567439.1">
    <property type="nucleotide sequence ID" value="NZ_VIVN01000014.1"/>
</dbReference>
<dbReference type="Pfam" id="PF10803">
    <property type="entry name" value="GerPB"/>
    <property type="match status" value="1"/>
</dbReference>
<dbReference type="EMBL" id="VIVN01000014">
    <property type="protein sequence ID" value="TWD93638.1"/>
    <property type="molecule type" value="Genomic_DNA"/>
</dbReference>
<organism evidence="1 2">
    <name type="scientific">Neobacillus bataviensis</name>
    <dbReference type="NCBI Taxonomy" id="220685"/>
    <lineage>
        <taxon>Bacteria</taxon>
        <taxon>Bacillati</taxon>
        <taxon>Bacillota</taxon>
        <taxon>Bacilli</taxon>
        <taxon>Bacillales</taxon>
        <taxon>Bacillaceae</taxon>
        <taxon>Neobacillus</taxon>
    </lineage>
</organism>
<evidence type="ECO:0000313" key="2">
    <source>
        <dbReference type="Proteomes" id="UP000319671"/>
    </source>
</evidence>
<sequence length="82" mass="8558">MNFYIQQSIHINFIKIGGITNSSVLQIGSAGIIKPQANLFNTGGFTKPAPSGIKPGGLPFYPSGSQMLLAPSVPLQAAVRTS</sequence>
<keyword evidence="2" id="KW-1185">Reference proteome</keyword>
<comment type="caution">
    <text evidence="1">The sequence shown here is derived from an EMBL/GenBank/DDBJ whole genome shotgun (WGS) entry which is preliminary data.</text>
</comment>
<reference evidence="1 2" key="1">
    <citation type="submission" date="2019-06" db="EMBL/GenBank/DDBJ databases">
        <title>Sorghum-associated microbial communities from plants grown in Nebraska, USA.</title>
        <authorList>
            <person name="Schachtman D."/>
        </authorList>
    </citation>
    <scope>NUCLEOTIDE SEQUENCE [LARGE SCALE GENOMIC DNA]</scope>
    <source>
        <strain evidence="1 2">2482</strain>
    </source>
</reference>
<name>A0A561CS20_9BACI</name>